<keyword evidence="4" id="KW-0333">Golgi apparatus</keyword>
<dbReference type="InterPro" id="IPR003595">
    <property type="entry name" value="Tyr_Pase_cat"/>
</dbReference>
<keyword evidence="14" id="KW-0812">Transmembrane</keyword>
<evidence type="ECO:0000256" key="12">
    <source>
        <dbReference type="ARBA" id="ARBA00083780"/>
    </source>
</evidence>
<evidence type="ECO:0000256" key="6">
    <source>
        <dbReference type="ARBA" id="ARBA00053594"/>
    </source>
</evidence>
<evidence type="ECO:0000256" key="3">
    <source>
        <dbReference type="ARBA" id="ARBA00022927"/>
    </source>
</evidence>
<keyword evidence="14" id="KW-1133">Transmembrane helix</keyword>
<evidence type="ECO:0000256" key="4">
    <source>
        <dbReference type="ARBA" id="ARBA00023034"/>
    </source>
</evidence>
<dbReference type="PANTHER" id="PTHR12680">
    <property type="entry name" value="PUTATIVE HOMEODOMAIN TRANSCRIPTION FACTOR PHTF"/>
    <property type="match status" value="1"/>
</dbReference>
<dbReference type="eggNOG" id="KOG1061">
    <property type="taxonomic scope" value="Eukaryota"/>
</dbReference>
<dbReference type="PROSITE" id="PS50056">
    <property type="entry name" value="TYR_PHOSPHATASE_2"/>
    <property type="match status" value="1"/>
</dbReference>
<reference evidence="18" key="1">
    <citation type="journal article" date="2013" name="Nat. Genet.">
        <title>The draft genomes of soft-shell turtle and green sea turtle yield insights into the development and evolution of the turtle-specific body plan.</title>
        <authorList>
            <person name="Wang Z."/>
            <person name="Pascual-Anaya J."/>
            <person name="Zadissa A."/>
            <person name="Li W."/>
            <person name="Niimura Y."/>
            <person name="Huang Z."/>
            <person name="Li C."/>
            <person name="White S."/>
            <person name="Xiong Z."/>
            <person name="Fang D."/>
            <person name="Wang B."/>
            <person name="Ming Y."/>
            <person name="Chen Y."/>
            <person name="Zheng Y."/>
            <person name="Kuraku S."/>
            <person name="Pignatelli M."/>
            <person name="Herrero J."/>
            <person name="Beal K."/>
            <person name="Nozawa M."/>
            <person name="Li Q."/>
            <person name="Wang J."/>
            <person name="Zhang H."/>
            <person name="Yu L."/>
            <person name="Shigenobu S."/>
            <person name="Wang J."/>
            <person name="Liu J."/>
            <person name="Flicek P."/>
            <person name="Searle S."/>
            <person name="Wang J."/>
            <person name="Kuratani S."/>
            <person name="Yin Y."/>
            <person name="Aken B."/>
            <person name="Zhang G."/>
            <person name="Irie N."/>
        </authorList>
    </citation>
    <scope>NUCLEOTIDE SEQUENCE [LARGE SCALE GENOMIC DNA]</scope>
</reference>
<protein>
    <recommendedName>
        <fullName evidence="8">AP-4 complex subunit beta-1</fullName>
    </recommendedName>
    <alternativeName>
        <fullName evidence="11">AP-4 adaptor complex subunit beta</fullName>
    </alternativeName>
    <alternativeName>
        <fullName evidence="10">Adaptor-related protein complex 4 subunit beta-1</fullName>
    </alternativeName>
    <alternativeName>
        <fullName evidence="12">Beta subunit of AP-4</fullName>
    </alternativeName>
    <alternativeName>
        <fullName evidence="9">Beta4-adaptin</fullName>
    </alternativeName>
</protein>
<comment type="subcellular location">
    <subcellularLocation>
        <location evidence="1">Golgi apparatus</location>
        <location evidence="1">trans-Golgi network membrane</location>
        <topology evidence="1">Peripheral membrane protein</topology>
    </subcellularLocation>
</comment>
<evidence type="ECO:0000256" key="8">
    <source>
        <dbReference type="ARBA" id="ARBA00072272"/>
    </source>
</evidence>
<dbReference type="Pfam" id="PF01602">
    <property type="entry name" value="Adaptin_N"/>
    <property type="match status" value="1"/>
</dbReference>
<keyword evidence="3" id="KW-0653">Protein transport</keyword>
<dbReference type="PRINTS" id="PR00700">
    <property type="entry name" value="PRTYPHPHTASE"/>
</dbReference>
<dbReference type="InterPro" id="IPR015151">
    <property type="entry name" value="B-adaptin_app_sub_C"/>
</dbReference>
<feature type="compositionally biased region" description="Polar residues" evidence="13">
    <location>
        <begin position="1091"/>
        <end position="1102"/>
    </location>
</feature>
<evidence type="ECO:0000259" key="15">
    <source>
        <dbReference type="PROSITE" id="PS50055"/>
    </source>
</evidence>
<dbReference type="PANTHER" id="PTHR12680:SF8">
    <property type="entry name" value="PROTEIN PHTF1"/>
    <property type="match status" value="1"/>
</dbReference>
<dbReference type="SMART" id="SM00194">
    <property type="entry name" value="PTPc"/>
    <property type="match status" value="1"/>
</dbReference>
<dbReference type="InterPro" id="IPR012295">
    <property type="entry name" value="TBP_dom_sf"/>
</dbReference>
<feature type="transmembrane region" description="Helical" evidence="14">
    <location>
        <begin position="2091"/>
        <end position="2110"/>
    </location>
</feature>
<comment type="function">
    <text evidence="6">Component of the adaptor protein complex 4 (AP-4). Adaptor protein complexes are vesicle coat components involved both in vesicle formation and cargo selection. They control the vesicular transport of proteins in different trafficking pathways. AP-4 forms a non clathrin-associated coat on vesicles departing the trans-Golgi network (TGN) and may be involved in the targeting of proteins from the trans-Golgi network (TGN) to the endosomal-lysosomal system. It is also involved in protein sorting to the basolateral membrane in epithelial cells and the proper asymmetric localization of somatodendritic proteins in neurons. AP-4 is involved in the recognition and binding of tyrosine-based sorting signals found in the cytoplasmic part of cargos, but may also recognize other types of sorting signal.</text>
</comment>
<dbReference type="Pfam" id="PF09066">
    <property type="entry name" value="B2-adapt-app_C"/>
    <property type="match status" value="1"/>
</dbReference>
<dbReference type="GO" id="GO:0016192">
    <property type="term" value="P:vesicle-mediated transport"/>
    <property type="evidence" value="ECO:0007669"/>
    <property type="project" value="InterPro"/>
</dbReference>
<evidence type="ECO:0000256" key="5">
    <source>
        <dbReference type="ARBA" id="ARBA00023136"/>
    </source>
</evidence>
<feature type="region of interest" description="Disordered" evidence="13">
    <location>
        <begin position="1091"/>
        <end position="1126"/>
    </location>
</feature>
<dbReference type="Gene3D" id="3.30.310.10">
    <property type="entry name" value="TATA-Binding Protein"/>
    <property type="match status" value="1"/>
</dbReference>
<feature type="domain" description="Tyrosine specific protein phosphatases" evidence="16">
    <location>
        <begin position="856"/>
        <end position="940"/>
    </location>
</feature>
<feature type="transmembrane region" description="Helical" evidence="14">
    <location>
        <begin position="2130"/>
        <end position="2152"/>
    </location>
</feature>
<dbReference type="GO" id="GO:0006886">
    <property type="term" value="P:intracellular protein transport"/>
    <property type="evidence" value="ECO:0007669"/>
    <property type="project" value="InterPro"/>
</dbReference>
<feature type="transmembrane region" description="Helical" evidence="14">
    <location>
        <begin position="2186"/>
        <end position="2206"/>
    </location>
</feature>
<evidence type="ECO:0000256" key="9">
    <source>
        <dbReference type="ARBA" id="ARBA00075173"/>
    </source>
</evidence>
<evidence type="ECO:0000256" key="11">
    <source>
        <dbReference type="ARBA" id="ARBA00078402"/>
    </source>
</evidence>
<evidence type="ECO:0000256" key="1">
    <source>
        <dbReference type="ARBA" id="ARBA00004150"/>
    </source>
</evidence>
<dbReference type="InterPro" id="IPR000387">
    <property type="entry name" value="Tyr_Pase_dom"/>
</dbReference>
<feature type="compositionally biased region" description="Basic and acidic residues" evidence="13">
    <location>
        <begin position="1986"/>
        <end position="1997"/>
    </location>
</feature>
<dbReference type="Pfam" id="PF00102">
    <property type="entry name" value="Y_phosphatase"/>
    <property type="match status" value="1"/>
</dbReference>
<dbReference type="PROSITE" id="PS50055">
    <property type="entry name" value="TYR_PHOSPHATASE_PTP"/>
    <property type="match status" value="1"/>
</dbReference>
<evidence type="ECO:0000313" key="18">
    <source>
        <dbReference type="Proteomes" id="UP000031443"/>
    </source>
</evidence>
<dbReference type="GO" id="GO:0004725">
    <property type="term" value="F:protein tyrosine phosphatase activity"/>
    <property type="evidence" value="ECO:0007669"/>
    <property type="project" value="InterPro"/>
</dbReference>
<dbReference type="SMART" id="SM00404">
    <property type="entry name" value="PTPc_motif"/>
    <property type="match status" value="1"/>
</dbReference>
<dbReference type="InterPro" id="IPR002553">
    <property type="entry name" value="Clathrin/coatomer_adapt-like_N"/>
</dbReference>
<keyword evidence="18" id="KW-1185">Reference proteome</keyword>
<dbReference type="Gene3D" id="3.90.190.10">
    <property type="entry name" value="Protein tyrosine phosphatase superfamily"/>
    <property type="match status" value="1"/>
</dbReference>
<dbReference type="InterPro" id="IPR016024">
    <property type="entry name" value="ARM-type_fold"/>
</dbReference>
<name>M7BFL0_CHEMY</name>
<feature type="region of interest" description="Disordered" evidence="13">
    <location>
        <begin position="1767"/>
        <end position="1815"/>
    </location>
</feature>
<feature type="compositionally biased region" description="Basic and acidic residues" evidence="13">
    <location>
        <begin position="1877"/>
        <end position="1889"/>
    </location>
</feature>
<comment type="subunit">
    <text evidence="7">Adaptor protein complex 4 (AP-4) is a heterotetramer composed of two large adaptins (epsilon-type subunit AP4E1 and beta-type subunit AP4B1), a medium adaptin (mu-type subunit AP4M1) and a small adaptin (sigma-type AP4S1). Interacts with TEPSIN; this interaction requires the presence of a functional AP-4 complex. Interacts with GRIA2; probably indirect it mediates the somatodendritic localization of GRIA2 in neurons.</text>
</comment>
<dbReference type="PROSITE" id="PS00383">
    <property type="entry name" value="TYR_PHOSPHATASE_1"/>
    <property type="match status" value="1"/>
</dbReference>
<dbReference type="GO" id="GO:0005794">
    <property type="term" value="C:Golgi apparatus"/>
    <property type="evidence" value="ECO:0007669"/>
    <property type="project" value="UniProtKB-SubCell"/>
</dbReference>
<dbReference type="SMART" id="SM01020">
    <property type="entry name" value="B2-adapt-app_C"/>
    <property type="match status" value="1"/>
</dbReference>
<organism evidence="17 18">
    <name type="scientific">Chelonia mydas</name>
    <name type="common">Green sea-turtle</name>
    <name type="synonym">Chelonia agassizi</name>
    <dbReference type="NCBI Taxonomy" id="8469"/>
    <lineage>
        <taxon>Eukaryota</taxon>
        <taxon>Metazoa</taxon>
        <taxon>Chordata</taxon>
        <taxon>Craniata</taxon>
        <taxon>Vertebrata</taxon>
        <taxon>Euteleostomi</taxon>
        <taxon>Archelosauria</taxon>
        <taxon>Testudinata</taxon>
        <taxon>Testudines</taxon>
        <taxon>Cryptodira</taxon>
        <taxon>Durocryptodira</taxon>
        <taxon>Americhelydia</taxon>
        <taxon>Chelonioidea</taxon>
        <taxon>Cheloniidae</taxon>
        <taxon>Chelonia</taxon>
    </lineage>
</organism>
<dbReference type="SUPFAM" id="SSF48371">
    <property type="entry name" value="ARM repeat"/>
    <property type="match status" value="1"/>
</dbReference>
<feature type="region of interest" description="Disordered" evidence="13">
    <location>
        <begin position="1919"/>
        <end position="2004"/>
    </location>
</feature>
<evidence type="ECO:0000256" key="7">
    <source>
        <dbReference type="ARBA" id="ARBA00063060"/>
    </source>
</evidence>
<proteinExistence type="predicted"/>
<feature type="compositionally biased region" description="Polar residues" evidence="13">
    <location>
        <begin position="1640"/>
        <end position="1656"/>
    </location>
</feature>
<feature type="compositionally biased region" description="Polar residues" evidence="13">
    <location>
        <begin position="1934"/>
        <end position="1949"/>
    </location>
</feature>
<feature type="domain" description="Tyrosine-protein phosphatase" evidence="15">
    <location>
        <begin position="723"/>
        <end position="949"/>
    </location>
</feature>
<dbReference type="InterPro" id="IPR000242">
    <property type="entry name" value="PTP_cat"/>
</dbReference>
<feature type="compositionally biased region" description="Basic residues" evidence="13">
    <location>
        <begin position="1177"/>
        <end position="1186"/>
    </location>
</feature>
<dbReference type="STRING" id="8469.M7BFL0"/>
<dbReference type="InterPro" id="IPR016130">
    <property type="entry name" value="Tyr_Pase_AS"/>
</dbReference>
<evidence type="ECO:0000256" key="2">
    <source>
        <dbReference type="ARBA" id="ARBA00022448"/>
    </source>
</evidence>
<dbReference type="EMBL" id="KB526912">
    <property type="protein sequence ID" value="EMP35989.1"/>
    <property type="molecule type" value="Genomic_DNA"/>
</dbReference>
<evidence type="ECO:0000256" key="10">
    <source>
        <dbReference type="ARBA" id="ARBA00076175"/>
    </source>
</evidence>
<dbReference type="Proteomes" id="UP000031443">
    <property type="component" value="Unassembled WGS sequence"/>
</dbReference>
<feature type="region of interest" description="Disordered" evidence="13">
    <location>
        <begin position="1877"/>
        <end position="1906"/>
    </location>
</feature>
<gene>
    <name evidence="17" type="ORF">UY3_06857</name>
</gene>
<evidence type="ECO:0000256" key="14">
    <source>
        <dbReference type="SAM" id="Phobius"/>
    </source>
</evidence>
<dbReference type="GO" id="GO:0006605">
    <property type="term" value="P:protein targeting"/>
    <property type="evidence" value="ECO:0007669"/>
    <property type="project" value="UniProtKB-ARBA"/>
</dbReference>
<evidence type="ECO:0000256" key="13">
    <source>
        <dbReference type="SAM" id="MobiDB-lite"/>
    </source>
</evidence>
<feature type="region of interest" description="Disordered" evidence="13">
    <location>
        <begin position="1172"/>
        <end position="1199"/>
    </location>
</feature>
<dbReference type="GO" id="GO:0030131">
    <property type="term" value="C:clathrin adaptor complex"/>
    <property type="evidence" value="ECO:0007669"/>
    <property type="project" value="InterPro"/>
</dbReference>
<feature type="compositionally biased region" description="Basic and acidic residues" evidence="13">
    <location>
        <begin position="1187"/>
        <end position="1199"/>
    </location>
</feature>
<dbReference type="FunFam" id="3.30.310.10:FF:000013">
    <property type="entry name" value="AP complex subunit beta"/>
    <property type="match status" value="1"/>
</dbReference>
<dbReference type="InterPro" id="IPR029021">
    <property type="entry name" value="Prot-tyrosine_phosphatase-like"/>
</dbReference>
<feature type="region of interest" description="Disordered" evidence="13">
    <location>
        <begin position="1639"/>
        <end position="1686"/>
    </location>
</feature>
<dbReference type="SUPFAM" id="SSF52799">
    <property type="entry name" value="(Phosphotyrosine protein) phosphatases II"/>
    <property type="match status" value="1"/>
</dbReference>
<accession>M7BFL0</accession>
<evidence type="ECO:0000313" key="17">
    <source>
        <dbReference type="EMBL" id="EMP35989.1"/>
    </source>
</evidence>
<dbReference type="Gene3D" id="1.25.10.10">
    <property type="entry name" value="Leucine-rich Repeat Variant"/>
    <property type="match status" value="1"/>
</dbReference>
<dbReference type="GO" id="GO:0005783">
    <property type="term" value="C:endoplasmic reticulum"/>
    <property type="evidence" value="ECO:0007669"/>
    <property type="project" value="InterPro"/>
</dbReference>
<keyword evidence="2" id="KW-0813">Transport</keyword>
<dbReference type="FunFam" id="1.25.10.10:FF:000151">
    <property type="entry name" value="AP complex subunit beta"/>
    <property type="match status" value="1"/>
</dbReference>
<keyword evidence="5 14" id="KW-0472">Membrane</keyword>
<dbReference type="InterPro" id="IPR011989">
    <property type="entry name" value="ARM-like"/>
</dbReference>
<feature type="compositionally biased region" description="Polar residues" evidence="13">
    <location>
        <begin position="1966"/>
        <end position="1979"/>
    </location>
</feature>
<sequence>MPGLQEYIQQPILNGLRDKASYVRRVAVLGCAKMQKLQGDTEVDGVLVNELYSLLRDQDPIVVVNCLRALEEILRREGGVVINKPIAHHLLKRMSDLDQWGQSEVLAFLLRYKPRSEEELFDILSLLDGSLKSSSPSVVMAATKLFLVLAKDFPQVQTDVLVRVKGPLLAACNSESRELCFAALCHVRQILGSLPGHFSSHYKKFFCSYSEPHYIKSQKMEVLCELVNDENVQQVLEELKSYCTDVSAELAQGAIFAIGSIARTYTEQCVGILTELLGLKQEHITSAVVQAFRDLVWLCPQCTEAVCQALPSCEEAMQDSEGKQALIWLLGVHGERVPNAPYVLEDFVENVRSETFPAVKMELLTALVRLFLFRPAECQDILGRLLYYCIEEETDMVVRDRGLFYYRLLQAGVEEAKRVLCSPKSDPSLGLLEDQAERPVNKWASEFNTLVPVYGKACWAVVTANSAMEPRCGGFRCAAPMTAGTESLISEGNKEVLQVHSDSAGLTLIPKAHLTAEQFEKTWLSLDVNCQQALPWRGAAHPDTIQTALQVVHIQTIAMSKAGAQPWKAYLSAQDESGCLFLTELVLETENSEMQVSVKQKLQLSAGAEASSTFDSVIIASHLRRLGDEYNEDLERPAQHIIAEVAKGKVEEFGVMVHSLSKSWSSLNPELGYERAFLAVSVKLLVYLSRKVPAVARQIQLVQLINGNREVRGYIETRGGWKLKRQSTKYRSDRIYPTAASEQPENIKKNRYKDILPFDHSRVELSLITSDKDSHYINANFIKIVVMACMEFEMGKKKCERYWVEVGNSPLQCGPFTITCELEEKKTEYVIRTLKVTLNNVIRTIYQFHYKNWPDHDVPSSINPILKLIWEMRCYQAGDNIPICIHCSAGCGRTGVICAIDYTWKLLKDGIVPENFSIFSLVQEMRTQRPSIVQTKEQYELVYDAVIELFKRQIEVLSVQSDSAATEIQTNHPRFQPLLSPLEETYSLTLPSCSARGEQELHQSSDHMVQGEISLTDASSCRPSTVHDDYGHSVSPIRQALSSGALNFSSSKNADDPGSPMFIDYFSELYETVSLSFPAATSTIQPLDSTIASPPVTTSLSQHVHPMDEASPDPDDDVPPPLPERTPESFIVANETGQPPLATSNHQPVPRNINIGTSSEWSGVSQPKIFDDSVRLRPSKSVKLRSSRSETPDENGKTQRADSLIMKKIKKKKKKKHREDMRGKRLKMYNKEVQTVCAGLTRINKEILTQGQSGNSEVNKESFRYLKDEQLCRLNLGMQEYRVPQGVQTPFMTHQEHSVRSSFLKTGTKFSNFIHEEHQSNGGALVLHAYMDELSFLSPVEMERFAEEFLALSFSENEKNAAYYALAIVHGAAAYLPDFLDYFAFNFPNTPVKMEILGKKDIETTTISNFHTQVNRTYCCGTYRAGPMRQISLVGAVDEEVGDYFPEFLDMLEESPFLRMTLPWGTLSSLQLQCRSQSDDGPIISMNEIKNLQYLPRTSEPREVLFEDRTRAHADHVGQGFDWQSTAAVGVLKAVQFGEWSVQPRITKDVVCFHAEDFTDVVQRLQLDLHEPPVSQCVQWVDEAKLNQMRREGIRYARIQLCDNDIYFIPRNVIHQFKTVSAVCSLAWHIRLKQYHPVGKSSQNAESNSNMNSNIPEKTESEGEPQCVSVKTESEEPGVEMQLTTGAPSCSSISSISGLVLQPDQGFKNKPKKKGHIQPDLIDVDLIRVIAVMLYFVIPVASASEIIGPMCLMLLMGTVHCQIVSTQINKPPGTNGGGGSSSRRRRKLRKPMGSDGSRDAGSWSSSDKANKGENHLEPTSIINSLFGMLFRRRLRRVKLVADKGTETESGVSSVYSGIKHRLSRSEYRLLHFKERERLSDGEKSHRDGCTHTGGISDELSSEEDAEAMAQRILLRRSVEGASSDNSYEDKNRKPLTTSNQSVSQVNQAIKGTRESDSVVESELDSTAFSQESRSCFSGGSQSCSVSRRDSESSRHDSETEDMLWDDLLHGPECRSSYTSDSEEGNVKGSKRDLKEDVFQQNHLFWLQNTSPASAKVSALIWEGSECKKVDMSVLEISGIIMSRVNAYQQGVGYQMLGNVVTIGLACLPFLHRLFHTKNLEQLQSISVKELLNIFCGAPTITPVIVLAVINFLERLCLTWMFFFMMCVAERTYKQVLKGHKTFLNAAYNWEFLIWETALLLFLLRLASLGSETNKKYSNISILLTEQINLYLKMEKKPNKKEQLSLVNNVLKLSTKLLKELDTPFRLYGLTMNPLIYNITRVVILSAISGVISDLLGFNIRVSAAAI</sequence>
<evidence type="ECO:0000259" key="16">
    <source>
        <dbReference type="PROSITE" id="PS50056"/>
    </source>
</evidence>
<dbReference type="InterPro" id="IPR039775">
    <property type="entry name" value="PHTF1/2"/>
</dbReference>